<keyword evidence="3" id="KW-1185">Reference proteome</keyword>
<name>A0A6G1I9T0_9PEZI</name>
<feature type="region of interest" description="Disordered" evidence="1">
    <location>
        <begin position="243"/>
        <end position="266"/>
    </location>
</feature>
<feature type="compositionally biased region" description="Polar residues" evidence="1">
    <location>
        <begin position="49"/>
        <end position="63"/>
    </location>
</feature>
<gene>
    <name evidence="2" type="ORF">EJ06DRAFT_10536</name>
</gene>
<reference evidence="2" key="1">
    <citation type="journal article" date="2020" name="Stud. Mycol.">
        <title>101 Dothideomycetes genomes: a test case for predicting lifestyles and emergence of pathogens.</title>
        <authorList>
            <person name="Haridas S."/>
            <person name="Albert R."/>
            <person name="Binder M."/>
            <person name="Bloem J."/>
            <person name="Labutti K."/>
            <person name="Salamov A."/>
            <person name="Andreopoulos B."/>
            <person name="Baker S."/>
            <person name="Barry K."/>
            <person name="Bills G."/>
            <person name="Bluhm B."/>
            <person name="Cannon C."/>
            <person name="Castanera R."/>
            <person name="Culley D."/>
            <person name="Daum C."/>
            <person name="Ezra D."/>
            <person name="Gonzalez J."/>
            <person name="Henrissat B."/>
            <person name="Kuo A."/>
            <person name="Liang C."/>
            <person name="Lipzen A."/>
            <person name="Lutzoni F."/>
            <person name="Magnuson J."/>
            <person name="Mondo S."/>
            <person name="Nolan M."/>
            <person name="Ohm R."/>
            <person name="Pangilinan J."/>
            <person name="Park H.-J."/>
            <person name="Ramirez L."/>
            <person name="Alfaro M."/>
            <person name="Sun H."/>
            <person name="Tritt A."/>
            <person name="Yoshinaga Y."/>
            <person name="Zwiers L.-H."/>
            <person name="Turgeon B."/>
            <person name="Goodwin S."/>
            <person name="Spatafora J."/>
            <person name="Crous P."/>
            <person name="Grigoriev I."/>
        </authorList>
    </citation>
    <scope>NUCLEOTIDE SEQUENCE</scope>
    <source>
        <strain evidence="2">CBS 262.69</strain>
    </source>
</reference>
<proteinExistence type="predicted"/>
<feature type="region of interest" description="Disordered" evidence="1">
    <location>
        <begin position="1"/>
        <end position="105"/>
    </location>
</feature>
<evidence type="ECO:0000256" key="1">
    <source>
        <dbReference type="SAM" id="MobiDB-lite"/>
    </source>
</evidence>
<sequence length="565" mass="62547">MIDPVHPFLISHTSRPAEQDDEYGTIFAMEDIAAPPLSHPVETGPAVEPSSNPGSTEDPTSLNLDEDAERELSKSPLSKVIDFGHPMARSAPQSARPAKQDGDDGVTYVEDTAASVQDTAGFGFPLARTASRPARPAKQHDDDGVTYVEDIAASPPEMIDFGAPLARSASRSTRPATRADDDGVTYVDEIAATVLSHLLVPKPAVKPSSDPSYTEDPLALNPDDLEPRRRKVSFNDIPVIYEIPGSPERGHRSKAPPLDGSHEDIPPRQFTARRRTLVANSEGLEELASRGRKAYEAMNRRTTQEASDYVKEDIAVPFPKLDSALLHAYGWTDNPLYALLIETEEPISHAPLLKSPTVAPILKALRLEGLDTTEEARVAIHYIPWEQIGGEWGKLEEPTEAYFINHHCPHVGMIIVANYVPIEFLDPDSDMPALSDWRDFAFFHWMEVTAAYNADPKGLEYVLYKVGYRDETSKAVCRWAQMSAQNLDASHIWAGGWVRYTVEDTEFFTLLGSDFSEDLGMMLIGRKKELGVKVIDSVSIYPGTMAFMMLYQLRNIPENVMESET</sequence>
<dbReference type="OrthoDB" id="5337308at2759"/>
<evidence type="ECO:0000313" key="2">
    <source>
        <dbReference type="EMBL" id="KAF2405040.1"/>
    </source>
</evidence>
<protein>
    <submittedName>
        <fullName evidence="2">Uncharacterized protein</fullName>
    </submittedName>
</protein>
<evidence type="ECO:0000313" key="3">
    <source>
        <dbReference type="Proteomes" id="UP000799640"/>
    </source>
</evidence>
<dbReference type="AlphaFoldDB" id="A0A6G1I9T0"/>
<dbReference type="Proteomes" id="UP000799640">
    <property type="component" value="Unassembled WGS sequence"/>
</dbReference>
<accession>A0A6G1I9T0</accession>
<feature type="region of interest" description="Disordered" evidence="1">
    <location>
        <begin position="202"/>
        <end position="225"/>
    </location>
</feature>
<organism evidence="2 3">
    <name type="scientific">Trichodelitschia bisporula</name>
    <dbReference type="NCBI Taxonomy" id="703511"/>
    <lineage>
        <taxon>Eukaryota</taxon>
        <taxon>Fungi</taxon>
        <taxon>Dikarya</taxon>
        <taxon>Ascomycota</taxon>
        <taxon>Pezizomycotina</taxon>
        <taxon>Dothideomycetes</taxon>
        <taxon>Dothideomycetes incertae sedis</taxon>
        <taxon>Phaeotrichales</taxon>
        <taxon>Phaeotrichaceae</taxon>
        <taxon>Trichodelitschia</taxon>
    </lineage>
</organism>
<dbReference type="EMBL" id="ML996687">
    <property type="protein sequence ID" value="KAF2405040.1"/>
    <property type="molecule type" value="Genomic_DNA"/>
</dbReference>